<dbReference type="InterPro" id="IPR044023">
    <property type="entry name" value="Ig_7"/>
</dbReference>
<dbReference type="Proteomes" id="UP000184240">
    <property type="component" value="Unassembled WGS sequence"/>
</dbReference>
<keyword evidence="5" id="KW-1185">Reference proteome</keyword>
<dbReference type="Proteomes" id="UP000290037">
    <property type="component" value="Unassembled WGS sequence"/>
</dbReference>
<dbReference type="STRING" id="573501.SAMN04487999_1892"/>
<reference evidence="4" key="1">
    <citation type="submission" date="2016-11" db="EMBL/GenBank/DDBJ databases">
        <authorList>
            <person name="Varghese N."/>
            <person name="Submissions S."/>
        </authorList>
    </citation>
    <scope>NUCLEOTIDE SEQUENCE [LARGE SCALE GENOMIC DNA]</scope>
    <source>
        <strain evidence="4">DSM 19859</strain>
    </source>
</reference>
<gene>
    <name evidence="2" type="ORF">DSM01_1185</name>
    <name evidence="3" type="ORF">SAMN04487999_1892</name>
</gene>
<name>A0A1M5Y2R0_9FLAO</name>
<evidence type="ECO:0000313" key="3">
    <source>
        <dbReference type="EMBL" id="SHI06327.1"/>
    </source>
</evidence>
<organism evidence="3 4">
    <name type="scientific">Leeuwenhoekiella palythoae</name>
    <dbReference type="NCBI Taxonomy" id="573501"/>
    <lineage>
        <taxon>Bacteria</taxon>
        <taxon>Pseudomonadati</taxon>
        <taxon>Bacteroidota</taxon>
        <taxon>Flavobacteriia</taxon>
        <taxon>Flavobacteriales</taxon>
        <taxon>Flavobacteriaceae</taxon>
        <taxon>Leeuwenhoekiella</taxon>
    </lineage>
</organism>
<dbReference type="OrthoDB" id="1236981at2"/>
<feature type="domain" description="Ig-like" evidence="1">
    <location>
        <begin position="1054"/>
        <end position="1133"/>
    </location>
</feature>
<dbReference type="Pfam" id="PF13585">
    <property type="entry name" value="CHU_C"/>
    <property type="match status" value="1"/>
</dbReference>
<dbReference type="InterPro" id="IPR026341">
    <property type="entry name" value="T9SS_type_B"/>
</dbReference>
<dbReference type="NCBIfam" id="TIGR04131">
    <property type="entry name" value="Bac_Flav_CTERM"/>
    <property type="match status" value="1"/>
</dbReference>
<reference evidence="2 5" key="3">
    <citation type="submission" date="2018-07" db="EMBL/GenBank/DDBJ databases">
        <title>Leeuwenhoekiella genomics.</title>
        <authorList>
            <person name="Tahon G."/>
            <person name="Willems A."/>
        </authorList>
    </citation>
    <scope>NUCLEOTIDE SEQUENCE [LARGE SCALE GENOMIC DNA]</scope>
    <source>
        <strain evidence="2 5">LMG 24856</strain>
    </source>
</reference>
<dbReference type="AlphaFoldDB" id="A0A1M5Y2R0"/>
<sequence length="1232" mass="128563">MHKTITFLGKIACLFFLLFNAGISSKSYGQCAGEDASLTSCDKETNQFIDLYAALGGTPVPGGTWTDEDNSGGLNTATGQLNTWLINRGGTFTYTYTVEGEAGCTDTDAIVTVTLAGYAGRDNNNAVACEDETNVNLFQFIGSGPNPTLFGTWVITSGPAGALNGPTFNAQIAGPGSYTFTYTVDAQGSCPATMSTVNLDVVEAPEAGTVDPAVTTIFCETDDLSSLTNFNLRDAIVGEDTNGVWSEGFLTNEITAFNDSFINIENIRDTYGPGSYPFTYTVQPTNPLCTLSQVTVTIIIEEVIDFSNATFELTFPTEEEDIICEDILPIEAIATITGELDDIPNGDYALTYEVSPAPNTGTETLTITMTDGIGSFPINPDFFTGAGVAEVRVLQIIDPTTQNVCDAQLGDLSDTLTIVALPDVTDTELSVVQPLCFEENGVLTFSDAATTPEIELVDGDYTITYTLSNTNTSQEYTELITVAAGTATLNLLAENLPTADDYTFSLSSITNTNGCTTAVELSTTFTVSPKPDAQTLGVTIADTCEDEIVSVTLTDSSETPNLADGSYEIIYDISGAISVTDQTATVVITDGTGSFDLPQALLANGSSTLTLTSLLNSISSCEAENFTMPTATFNIVATPDATNLVGTVTDSCEDRSATVNLTTDATFIQDGDYVITYTLSGANTLAETTTNVTFTAGVAEFELAAETLAEAGTTSLTIEELTTASQSCDATGLPITIDFEVLPVPTLENTTISVDSVCLGEDALISFTNSDLADGSYIITYQVGEGTLAPSENVTFAGGEASITIDSELLITPGSVTVSIISIANPASLCFNDTATTVSFDVNPIPDLMDGDLSASDICLAEDGLVTITSSDLADGEYTIDYELAGANTALAQSATALVSNGVGSFTIPATTLAATGTTSITATLISSASGCTSLPIAVSTSFEVNPLPNATGVTVTATDVCFGEQVIVTLSGASALQNNTYLISYQITGATTSEVTSENVDITNGAASIVLDANVFTAGGITTFSLLDIQNETSGCSATNLGAAFTDFSVEDPAMPSLATNGGVFCINDNPTVADLETNVSSSFNIITYDAASGGSVVSPTTPLMENTTYYIAAQNTATGCEGSQRLAVTADLSGCDSVFIPDGFSPNGDGINDVFEMQNINIVYPNYTIEIFNRNGAVVFKGNASTGFWNGQANRSRLGGNTLPNGVYFYIINYNDGQTSPKQGKVYLNR</sequence>
<evidence type="ECO:0000313" key="5">
    <source>
        <dbReference type="Proteomes" id="UP000290037"/>
    </source>
</evidence>
<proteinExistence type="predicted"/>
<evidence type="ECO:0000313" key="4">
    <source>
        <dbReference type="Proteomes" id="UP000184240"/>
    </source>
</evidence>
<dbReference type="RefSeq" id="WP_072982502.1">
    <property type="nucleotide sequence ID" value="NZ_FQXT01000003.1"/>
</dbReference>
<accession>A0A1M5Y2R0</accession>
<dbReference type="Pfam" id="PF19081">
    <property type="entry name" value="Ig_7"/>
    <property type="match status" value="1"/>
</dbReference>
<dbReference type="EMBL" id="QOVN01000002">
    <property type="protein sequence ID" value="RXG30435.1"/>
    <property type="molecule type" value="Genomic_DNA"/>
</dbReference>
<evidence type="ECO:0000313" key="2">
    <source>
        <dbReference type="EMBL" id="RXG30435.1"/>
    </source>
</evidence>
<dbReference type="EMBL" id="FQXT01000003">
    <property type="protein sequence ID" value="SHI06327.1"/>
    <property type="molecule type" value="Genomic_DNA"/>
</dbReference>
<protein>
    <submittedName>
        <fullName evidence="3">Gliding motility-associated C-terminal domain-containing protein</fullName>
    </submittedName>
    <submittedName>
        <fullName evidence="2">Gliding motility-associated-like protein</fullName>
    </submittedName>
</protein>
<evidence type="ECO:0000259" key="1">
    <source>
        <dbReference type="Pfam" id="PF19081"/>
    </source>
</evidence>
<reference evidence="3" key="2">
    <citation type="submission" date="2016-11" db="EMBL/GenBank/DDBJ databases">
        <authorList>
            <person name="Jaros S."/>
            <person name="Januszkiewicz K."/>
            <person name="Wedrychowicz H."/>
        </authorList>
    </citation>
    <scope>NUCLEOTIDE SEQUENCE [LARGE SCALE GENOMIC DNA]</scope>
    <source>
        <strain evidence="3">DSM 19859</strain>
    </source>
</reference>